<evidence type="ECO:0000313" key="1">
    <source>
        <dbReference type="EMBL" id="KAK6499242.1"/>
    </source>
</evidence>
<sequence>MWWAGRPRHNKNKNKVWTTHHFTWTDLIIFLSFPPPVVVSSSSPLSHHAEIFLGKPSRITLRTLHHLAPLPSP</sequence>
<gene>
    <name evidence="1" type="ORF">TWF506_003869</name>
</gene>
<protein>
    <submittedName>
        <fullName evidence="1">Uncharacterized protein</fullName>
    </submittedName>
</protein>
<dbReference type="Proteomes" id="UP001307849">
    <property type="component" value="Unassembled WGS sequence"/>
</dbReference>
<proteinExistence type="predicted"/>
<name>A0AAN8N3B0_9PEZI</name>
<comment type="caution">
    <text evidence="1">The sequence shown here is derived from an EMBL/GenBank/DDBJ whole genome shotgun (WGS) entry which is preliminary data.</text>
</comment>
<keyword evidence="2" id="KW-1185">Reference proteome</keyword>
<organism evidence="1 2">
    <name type="scientific">Arthrobotrys conoides</name>
    <dbReference type="NCBI Taxonomy" id="74498"/>
    <lineage>
        <taxon>Eukaryota</taxon>
        <taxon>Fungi</taxon>
        <taxon>Dikarya</taxon>
        <taxon>Ascomycota</taxon>
        <taxon>Pezizomycotina</taxon>
        <taxon>Orbiliomycetes</taxon>
        <taxon>Orbiliales</taxon>
        <taxon>Orbiliaceae</taxon>
        <taxon>Arthrobotrys</taxon>
    </lineage>
</organism>
<reference evidence="1 2" key="1">
    <citation type="submission" date="2019-10" db="EMBL/GenBank/DDBJ databases">
        <authorList>
            <person name="Palmer J.M."/>
        </authorList>
    </citation>
    <scope>NUCLEOTIDE SEQUENCE [LARGE SCALE GENOMIC DNA]</scope>
    <source>
        <strain evidence="1 2">TWF506</strain>
    </source>
</reference>
<accession>A0AAN8N3B0</accession>
<evidence type="ECO:0000313" key="2">
    <source>
        <dbReference type="Proteomes" id="UP001307849"/>
    </source>
</evidence>
<dbReference type="EMBL" id="JAVHJM010000013">
    <property type="protein sequence ID" value="KAK6499242.1"/>
    <property type="molecule type" value="Genomic_DNA"/>
</dbReference>
<dbReference type="AlphaFoldDB" id="A0AAN8N3B0"/>